<proteinExistence type="predicted"/>
<evidence type="ECO:0000313" key="8">
    <source>
        <dbReference type="Proteomes" id="UP000397656"/>
    </source>
</evidence>
<dbReference type="PROSITE" id="PS50042">
    <property type="entry name" value="CNMP_BINDING_3"/>
    <property type="match status" value="1"/>
</dbReference>
<dbReference type="Gene3D" id="2.60.120.10">
    <property type="entry name" value="Jelly Rolls"/>
    <property type="match status" value="1"/>
</dbReference>
<evidence type="ECO:0000259" key="5">
    <source>
        <dbReference type="PROSITE" id="PS50042"/>
    </source>
</evidence>
<keyword evidence="1" id="KW-0805">Transcription regulation</keyword>
<feature type="compositionally biased region" description="Polar residues" evidence="4">
    <location>
        <begin position="249"/>
        <end position="261"/>
    </location>
</feature>
<dbReference type="GO" id="GO:0003700">
    <property type="term" value="F:DNA-binding transcription factor activity"/>
    <property type="evidence" value="ECO:0007669"/>
    <property type="project" value="InterPro"/>
</dbReference>
<dbReference type="GO" id="GO:0005829">
    <property type="term" value="C:cytosol"/>
    <property type="evidence" value="ECO:0007669"/>
    <property type="project" value="TreeGrafter"/>
</dbReference>
<evidence type="ECO:0000313" key="7">
    <source>
        <dbReference type="EMBL" id="QOT79635.1"/>
    </source>
</evidence>
<dbReference type="InterPro" id="IPR036390">
    <property type="entry name" value="WH_DNA-bd_sf"/>
</dbReference>
<dbReference type="InterPro" id="IPR018335">
    <property type="entry name" value="Tscrpt_reg_HTH_Crp-type_CS"/>
</dbReference>
<sequence length="275" mass="29654">MTTPDAAFPSCSLCLFQPICRNSEASVANDRRQRSLAPASMLWRAGETVHRQGRPVLAVFPVRDGSAKSVFESPLGWRQVTAFAHPGEVLGLEDLDGQAHCTSAVAMQDTRCCVVPVETARAHLLSAEYREPMLSTLRRNAERERTLLVAIGSMKAAQRLAMLLLDLAGEQRRRGNAGAALTLAMSRNDIASYLGLTLETVSRLLARFATVGLITVRQRQLRIVDPAGLGSVYEDPERVPLRPPEPATDSPSASAPGQSRLDTARSVRTAGASVA</sequence>
<organism evidence="7 8">
    <name type="scientific">Cupriavidus basilensis</name>
    <dbReference type="NCBI Taxonomy" id="68895"/>
    <lineage>
        <taxon>Bacteria</taxon>
        <taxon>Pseudomonadati</taxon>
        <taxon>Pseudomonadota</taxon>
        <taxon>Betaproteobacteria</taxon>
        <taxon>Burkholderiales</taxon>
        <taxon>Burkholderiaceae</taxon>
        <taxon>Cupriavidus</taxon>
    </lineage>
</organism>
<dbReference type="EMBL" id="CP062804">
    <property type="protein sequence ID" value="QOT79635.1"/>
    <property type="molecule type" value="Genomic_DNA"/>
</dbReference>
<protein>
    <submittedName>
        <fullName evidence="7">Crp/Fnr family transcriptional regulator</fullName>
    </submittedName>
</protein>
<dbReference type="InterPro" id="IPR036388">
    <property type="entry name" value="WH-like_DNA-bd_sf"/>
</dbReference>
<dbReference type="CDD" id="cd00038">
    <property type="entry name" value="CAP_ED"/>
    <property type="match status" value="1"/>
</dbReference>
<dbReference type="InterPro" id="IPR000595">
    <property type="entry name" value="cNMP-bd_dom"/>
</dbReference>
<evidence type="ECO:0000259" key="6">
    <source>
        <dbReference type="PROSITE" id="PS51063"/>
    </source>
</evidence>
<dbReference type="PANTHER" id="PTHR24567:SF75">
    <property type="entry name" value="FUMARATE AND NITRATE REDUCTION REGULATORY PROTEIN"/>
    <property type="match status" value="1"/>
</dbReference>
<keyword evidence="2" id="KW-0238">DNA-binding</keyword>
<dbReference type="SMART" id="SM00419">
    <property type="entry name" value="HTH_CRP"/>
    <property type="match status" value="1"/>
</dbReference>
<dbReference type="PROSITE" id="PS00042">
    <property type="entry name" value="HTH_CRP_1"/>
    <property type="match status" value="1"/>
</dbReference>
<dbReference type="InterPro" id="IPR018490">
    <property type="entry name" value="cNMP-bd_dom_sf"/>
</dbReference>
<feature type="region of interest" description="Disordered" evidence="4">
    <location>
        <begin position="233"/>
        <end position="275"/>
    </location>
</feature>
<dbReference type="FunFam" id="1.10.10.10:FF:000028">
    <property type="entry name" value="Fumarate/nitrate reduction transcriptional regulator Fnr"/>
    <property type="match status" value="1"/>
</dbReference>
<dbReference type="CDD" id="cd00092">
    <property type="entry name" value="HTH_CRP"/>
    <property type="match status" value="1"/>
</dbReference>
<dbReference type="AlphaFoldDB" id="A0A643FRS2"/>
<evidence type="ECO:0000256" key="4">
    <source>
        <dbReference type="SAM" id="MobiDB-lite"/>
    </source>
</evidence>
<dbReference type="PANTHER" id="PTHR24567">
    <property type="entry name" value="CRP FAMILY TRANSCRIPTIONAL REGULATORY PROTEIN"/>
    <property type="match status" value="1"/>
</dbReference>
<dbReference type="InterPro" id="IPR050397">
    <property type="entry name" value="Env_Response_Regulators"/>
</dbReference>
<dbReference type="GO" id="GO:0003677">
    <property type="term" value="F:DNA binding"/>
    <property type="evidence" value="ECO:0007669"/>
    <property type="project" value="UniProtKB-KW"/>
</dbReference>
<dbReference type="Gene3D" id="1.10.10.10">
    <property type="entry name" value="Winged helix-like DNA-binding domain superfamily/Winged helix DNA-binding domain"/>
    <property type="match status" value="1"/>
</dbReference>
<dbReference type="Pfam" id="PF00027">
    <property type="entry name" value="cNMP_binding"/>
    <property type="match status" value="1"/>
</dbReference>
<evidence type="ECO:0000256" key="2">
    <source>
        <dbReference type="ARBA" id="ARBA00023125"/>
    </source>
</evidence>
<dbReference type="Proteomes" id="UP000397656">
    <property type="component" value="Chromosome 2"/>
</dbReference>
<evidence type="ECO:0000256" key="3">
    <source>
        <dbReference type="ARBA" id="ARBA00023163"/>
    </source>
</evidence>
<gene>
    <name evidence="7" type="ORF">F7R26_033630</name>
</gene>
<dbReference type="InterPro" id="IPR014710">
    <property type="entry name" value="RmlC-like_jellyroll"/>
</dbReference>
<keyword evidence="3" id="KW-0804">Transcription</keyword>
<dbReference type="GeneID" id="98405910"/>
<dbReference type="SUPFAM" id="SSF46785">
    <property type="entry name" value="Winged helix' DNA-binding domain"/>
    <property type="match status" value="1"/>
</dbReference>
<evidence type="ECO:0000256" key="1">
    <source>
        <dbReference type="ARBA" id="ARBA00023015"/>
    </source>
</evidence>
<reference evidence="7 8" key="1">
    <citation type="submission" date="2020-10" db="EMBL/GenBank/DDBJ databases">
        <title>Complete genome sequence of Cupriavidus basilensis CCUG 49340T.</title>
        <authorList>
            <person name="Salva-Serra F."/>
            <person name="Donoso R.A."/>
            <person name="Cho K.H."/>
            <person name="Yoo J.A."/>
            <person name="Lee K."/>
            <person name="Yoon S.-H."/>
            <person name="Perez-Pantoja D."/>
            <person name="Moore E.R.B."/>
        </authorList>
    </citation>
    <scope>NUCLEOTIDE SEQUENCE [LARGE SCALE GENOMIC DNA]</scope>
    <source>
        <strain evidence="8">CCUG 49340</strain>
    </source>
</reference>
<dbReference type="SUPFAM" id="SSF51206">
    <property type="entry name" value="cAMP-binding domain-like"/>
    <property type="match status" value="1"/>
</dbReference>
<dbReference type="PROSITE" id="PS51063">
    <property type="entry name" value="HTH_CRP_2"/>
    <property type="match status" value="1"/>
</dbReference>
<dbReference type="InterPro" id="IPR012318">
    <property type="entry name" value="HTH_CRP"/>
</dbReference>
<feature type="domain" description="HTH crp-type" evidence="6">
    <location>
        <begin position="154"/>
        <end position="227"/>
    </location>
</feature>
<name>A0A643FRS2_9BURK</name>
<feature type="domain" description="Cyclic nucleotide-binding" evidence="5">
    <location>
        <begin position="15"/>
        <end position="91"/>
    </location>
</feature>
<dbReference type="PRINTS" id="PR00034">
    <property type="entry name" value="HTHCRP"/>
</dbReference>
<dbReference type="RefSeq" id="WP_150987370.1">
    <property type="nucleotide sequence ID" value="NZ_CP062804.1"/>
</dbReference>
<dbReference type="Pfam" id="PF13545">
    <property type="entry name" value="HTH_Crp_2"/>
    <property type="match status" value="1"/>
</dbReference>
<accession>A0A643FRS2</accession>